<proteinExistence type="inferred from homology"/>
<dbReference type="InterPro" id="IPR044492">
    <property type="entry name" value="P_typ_ATPase_HD_dom"/>
</dbReference>
<dbReference type="GO" id="GO:0005886">
    <property type="term" value="C:plasma membrane"/>
    <property type="evidence" value="ECO:0007669"/>
    <property type="project" value="UniProtKB-SubCell"/>
</dbReference>
<evidence type="ECO:0000256" key="13">
    <source>
        <dbReference type="ARBA" id="ARBA00022989"/>
    </source>
</evidence>
<dbReference type="GO" id="GO:0043682">
    <property type="term" value="F:P-type divalent copper transporter activity"/>
    <property type="evidence" value="ECO:0007669"/>
    <property type="project" value="TreeGrafter"/>
</dbReference>
<keyword evidence="8 17" id="KW-0547">Nucleotide-binding</keyword>
<protein>
    <submittedName>
        <fullName evidence="21">Cu+-exporting ATPase</fullName>
    </submittedName>
</protein>
<dbReference type="InterPro" id="IPR018303">
    <property type="entry name" value="ATPase_P-typ_P_site"/>
</dbReference>
<dbReference type="NCBIfam" id="TIGR01511">
    <property type="entry name" value="ATPase-IB1_Cu"/>
    <property type="match status" value="1"/>
</dbReference>
<keyword evidence="10 17" id="KW-0067">ATP-binding</keyword>
<dbReference type="SFLD" id="SFLDS00003">
    <property type="entry name" value="Haloacid_Dehalogenase"/>
    <property type="match status" value="1"/>
</dbReference>
<keyword evidence="13 17" id="KW-1133">Transmembrane helix</keyword>
<feature type="coiled-coil region" evidence="18">
    <location>
        <begin position="138"/>
        <end position="165"/>
    </location>
</feature>
<keyword evidence="3" id="KW-0813">Transport</keyword>
<keyword evidence="14" id="KW-0186">Copper</keyword>
<dbReference type="PRINTS" id="PR00119">
    <property type="entry name" value="CATATPASE"/>
</dbReference>
<keyword evidence="7" id="KW-0677">Repeat</keyword>
<dbReference type="GO" id="GO:0005524">
    <property type="term" value="F:ATP binding"/>
    <property type="evidence" value="ECO:0007669"/>
    <property type="project" value="UniProtKB-UniRule"/>
</dbReference>
<dbReference type="GO" id="GO:0060003">
    <property type="term" value="P:copper ion export"/>
    <property type="evidence" value="ECO:0007669"/>
    <property type="project" value="UniProtKB-ARBA"/>
</dbReference>
<evidence type="ECO:0000256" key="8">
    <source>
        <dbReference type="ARBA" id="ARBA00022741"/>
    </source>
</evidence>
<evidence type="ECO:0000256" key="1">
    <source>
        <dbReference type="ARBA" id="ARBA00004651"/>
    </source>
</evidence>
<feature type="transmembrane region" description="Helical" evidence="17">
    <location>
        <begin position="780"/>
        <end position="802"/>
    </location>
</feature>
<evidence type="ECO:0000256" key="14">
    <source>
        <dbReference type="ARBA" id="ARBA00023008"/>
    </source>
</evidence>
<dbReference type="Gene3D" id="3.40.1110.10">
    <property type="entry name" value="Calcium-transporting ATPase, cytoplasmic domain N"/>
    <property type="match status" value="1"/>
</dbReference>
<keyword evidence="12" id="KW-1278">Translocase</keyword>
<keyword evidence="16 17" id="KW-0472">Membrane</keyword>
<dbReference type="InterPro" id="IPR036163">
    <property type="entry name" value="HMA_dom_sf"/>
</dbReference>
<dbReference type="InterPro" id="IPR001757">
    <property type="entry name" value="P_typ_ATPase"/>
</dbReference>
<evidence type="ECO:0000256" key="7">
    <source>
        <dbReference type="ARBA" id="ARBA00022737"/>
    </source>
</evidence>
<dbReference type="Pfam" id="PF00702">
    <property type="entry name" value="Hydrolase"/>
    <property type="match status" value="1"/>
</dbReference>
<dbReference type="Gene3D" id="2.70.150.10">
    <property type="entry name" value="Calcium-transporting ATPase, cytoplasmic transduction domain A"/>
    <property type="match status" value="1"/>
</dbReference>
<dbReference type="PRINTS" id="PR00942">
    <property type="entry name" value="CUATPASEI"/>
</dbReference>
<dbReference type="OrthoDB" id="9813266at2"/>
<keyword evidence="11" id="KW-0460">Magnesium</keyword>
<dbReference type="InterPro" id="IPR017969">
    <property type="entry name" value="Heavy-metal-associated_CS"/>
</dbReference>
<dbReference type="SUPFAM" id="SSF55008">
    <property type="entry name" value="HMA, heavy metal-associated domain"/>
    <property type="match status" value="2"/>
</dbReference>
<evidence type="ECO:0000256" key="9">
    <source>
        <dbReference type="ARBA" id="ARBA00022796"/>
    </source>
</evidence>
<dbReference type="InterPro" id="IPR023299">
    <property type="entry name" value="ATPase_P-typ_cyto_dom_N"/>
</dbReference>
<gene>
    <name evidence="21" type="ORF">C8D82_11116</name>
</gene>
<dbReference type="SFLD" id="SFLDF00027">
    <property type="entry name" value="p-type_atpase"/>
    <property type="match status" value="1"/>
</dbReference>
<evidence type="ECO:0000256" key="19">
    <source>
        <dbReference type="SAM" id="MobiDB-lite"/>
    </source>
</evidence>
<dbReference type="PANTHER" id="PTHR43520">
    <property type="entry name" value="ATP7, ISOFORM B"/>
    <property type="match status" value="1"/>
</dbReference>
<evidence type="ECO:0000256" key="18">
    <source>
        <dbReference type="SAM" id="Coils"/>
    </source>
</evidence>
<keyword evidence="18" id="KW-0175">Coiled coil</keyword>
<keyword evidence="15" id="KW-0406">Ion transport</keyword>
<dbReference type="NCBIfam" id="TIGR00003">
    <property type="entry name" value="copper ion binding protein"/>
    <property type="match status" value="2"/>
</dbReference>
<dbReference type="NCBIfam" id="TIGR01525">
    <property type="entry name" value="ATPase-IB_hvy"/>
    <property type="match status" value="1"/>
</dbReference>
<accession>A0A2U1B1L1</accession>
<evidence type="ECO:0000256" key="17">
    <source>
        <dbReference type="RuleBase" id="RU362081"/>
    </source>
</evidence>
<comment type="subcellular location">
    <subcellularLocation>
        <location evidence="1">Cell membrane</location>
        <topology evidence="1">Multi-pass membrane protein</topology>
    </subcellularLocation>
</comment>
<dbReference type="Gene3D" id="3.40.50.1000">
    <property type="entry name" value="HAD superfamily/HAD-like"/>
    <property type="match status" value="1"/>
</dbReference>
<dbReference type="InterPro" id="IPR023214">
    <property type="entry name" value="HAD_sf"/>
</dbReference>
<dbReference type="CDD" id="cd02094">
    <property type="entry name" value="P-type_ATPase_Cu-like"/>
    <property type="match status" value="1"/>
</dbReference>
<feature type="transmembrane region" description="Helical" evidence="17">
    <location>
        <begin position="232"/>
        <end position="253"/>
    </location>
</feature>
<keyword evidence="22" id="KW-1185">Reference proteome</keyword>
<dbReference type="SUPFAM" id="SSF81665">
    <property type="entry name" value="Calcium ATPase, transmembrane domain M"/>
    <property type="match status" value="1"/>
</dbReference>
<dbReference type="InterPro" id="IPR006122">
    <property type="entry name" value="HMA_Cu_ion-bd"/>
</dbReference>
<dbReference type="CDD" id="cd00371">
    <property type="entry name" value="HMA"/>
    <property type="match status" value="2"/>
</dbReference>
<keyword evidence="4 17" id="KW-1003">Cell membrane</keyword>
<evidence type="ECO:0000256" key="11">
    <source>
        <dbReference type="ARBA" id="ARBA00022842"/>
    </source>
</evidence>
<evidence type="ECO:0000256" key="16">
    <source>
        <dbReference type="ARBA" id="ARBA00023136"/>
    </source>
</evidence>
<dbReference type="GO" id="GO:0055070">
    <property type="term" value="P:copper ion homeostasis"/>
    <property type="evidence" value="ECO:0007669"/>
    <property type="project" value="TreeGrafter"/>
</dbReference>
<dbReference type="EMBL" id="QEKH01000011">
    <property type="protein sequence ID" value="PVY42559.1"/>
    <property type="molecule type" value="Genomic_DNA"/>
</dbReference>
<dbReference type="InterPro" id="IPR006121">
    <property type="entry name" value="HMA_dom"/>
</dbReference>
<feature type="transmembrane region" description="Helical" evidence="17">
    <location>
        <begin position="166"/>
        <end position="188"/>
    </location>
</feature>
<feature type="domain" description="HMA" evidence="20">
    <location>
        <begin position="78"/>
        <end position="144"/>
    </location>
</feature>
<dbReference type="InterPro" id="IPR008250">
    <property type="entry name" value="ATPase_P-typ_transduc_dom_A_sf"/>
</dbReference>
<dbReference type="Pfam" id="PF00403">
    <property type="entry name" value="HMA"/>
    <property type="match status" value="2"/>
</dbReference>
<dbReference type="RefSeq" id="WP_116883755.1">
    <property type="nucleotide sequence ID" value="NZ_CABMMC010000237.1"/>
</dbReference>
<feature type="transmembrane region" description="Helical" evidence="17">
    <location>
        <begin position="415"/>
        <end position="434"/>
    </location>
</feature>
<dbReference type="InterPro" id="IPR036412">
    <property type="entry name" value="HAD-like_sf"/>
</dbReference>
<feature type="transmembrane region" description="Helical" evidence="17">
    <location>
        <begin position="754"/>
        <end position="774"/>
    </location>
</feature>
<dbReference type="FunFam" id="2.70.150.10:FF:000020">
    <property type="entry name" value="Copper-exporting P-type ATPase A"/>
    <property type="match status" value="1"/>
</dbReference>
<sequence>MEKWTFDVKGMHCASCAANVEKAVKKLEGASEVYVNFAANRLALDADPAKLTQQQVIDTVRAAGFEASLPESAGSEPVKINFDVKGMHCASCAANIEKTVGKLDGASDVYVNFAANRLTLRMIPEKLTSRQVIDAVREAGYEASVAEAKQSAANEEEEASEAKRELFRFVTAVVFAALLFYTAMHGMLHLPFFPISDKARALLEIVLLIPVVWAGFRFYTSGFRSLFRGAPNMDSLIACGTAAAAAYSFYLCAQGEFKHLYFDTAGMIVALIMLGKFLEGRSRRRASGAIRELLELAPETAVLVTPQGDRVVPAAEIQPGDRLRVKPGERIPVDGVVEEGETSMDESMLSGESMPVEKAPGSEVTGASVNKNGSIVMKATRVGSDTVLARIVQLVQDAQGSRPPIARLADRISGWFVWAVLGISAVTFLAWLLAGAGFPAALSFALAVMVIACPCALGLATPIALIVGIGQGAKSGILIKSGAALETAGRISTVVFDKTGTLTVGKPAVTEVRVIPGAGFDADRMLAAAASAEAGSEHPLAQAIVTAAREKKLESWKAEQFTARPGFGLSCRLGGAEWLFGNARLMRAVGLEPEVPELKLSGAGSVVYAARNKKLIGVIGIGDRLKPGAADAVARLKSLGIRSAMLTGDNNAVAQAIAAELKLDEFRAELLPGDKAKALREFQAAANGGAVAMVGDGINDAPALAQADVGIAIGSGTAIAMEAADVVLMNSDLAEVPAAIRLSRATMRIIRENLFWAFFYNAIGIPLAAGVFYALFDGPILNPVFGALAMAASSVSVVLNALRLRGFRP</sequence>
<dbReference type="PROSITE" id="PS01047">
    <property type="entry name" value="HMA_1"/>
    <property type="match status" value="2"/>
</dbReference>
<evidence type="ECO:0000256" key="6">
    <source>
        <dbReference type="ARBA" id="ARBA00022723"/>
    </source>
</evidence>
<dbReference type="InterPro" id="IPR027256">
    <property type="entry name" value="P-typ_ATPase_IB"/>
</dbReference>
<dbReference type="SFLD" id="SFLDG00002">
    <property type="entry name" value="C1.7:_P-type_atpase_like"/>
    <property type="match status" value="1"/>
</dbReference>
<feature type="region of interest" description="Disordered" evidence="19">
    <location>
        <begin position="342"/>
        <end position="363"/>
    </location>
</feature>
<dbReference type="InterPro" id="IPR059000">
    <property type="entry name" value="ATPase_P-type_domA"/>
</dbReference>
<dbReference type="GO" id="GO:0005507">
    <property type="term" value="F:copper ion binding"/>
    <property type="evidence" value="ECO:0007669"/>
    <property type="project" value="InterPro"/>
</dbReference>
<comment type="caution">
    <text evidence="21">The sequence shown here is derived from an EMBL/GenBank/DDBJ whole genome shotgun (WGS) entry which is preliminary data.</text>
</comment>
<dbReference type="Pfam" id="PF00122">
    <property type="entry name" value="E1-E2_ATPase"/>
    <property type="match status" value="1"/>
</dbReference>
<feature type="transmembrane region" description="Helical" evidence="17">
    <location>
        <begin position="440"/>
        <end position="470"/>
    </location>
</feature>
<keyword evidence="6 17" id="KW-0479">Metal-binding</keyword>
<dbReference type="Proteomes" id="UP000245959">
    <property type="component" value="Unassembled WGS sequence"/>
</dbReference>
<dbReference type="SUPFAM" id="SSF56784">
    <property type="entry name" value="HAD-like"/>
    <property type="match status" value="1"/>
</dbReference>
<evidence type="ECO:0000259" key="20">
    <source>
        <dbReference type="PROSITE" id="PS50846"/>
    </source>
</evidence>
<evidence type="ECO:0000256" key="3">
    <source>
        <dbReference type="ARBA" id="ARBA00022448"/>
    </source>
</evidence>
<dbReference type="SUPFAM" id="SSF81653">
    <property type="entry name" value="Calcium ATPase, transduction domain A"/>
    <property type="match status" value="1"/>
</dbReference>
<dbReference type="GO" id="GO:0016887">
    <property type="term" value="F:ATP hydrolysis activity"/>
    <property type="evidence" value="ECO:0007669"/>
    <property type="project" value="InterPro"/>
</dbReference>
<evidence type="ECO:0000313" key="21">
    <source>
        <dbReference type="EMBL" id="PVY42559.1"/>
    </source>
</evidence>
<dbReference type="AlphaFoldDB" id="A0A2U1B1L1"/>
<keyword evidence="9" id="KW-0187">Copper transport</keyword>
<evidence type="ECO:0000256" key="4">
    <source>
        <dbReference type="ARBA" id="ARBA00022475"/>
    </source>
</evidence>
<feature type="domain" description="HMA" evidence="20">
    <location>
        <begin position="2"/>
        <end position="68"/>
    </location>
</feature>
<evidence type="ECO:0000256" key="10">
    <source>
        <dbReference type="ARBA" id="ARBA00022840"/>
    </source>
</evidence>
<dbReference type="GeneID" id="78295066"/>
<dbReference type="Gene3D" id="3.30.70.100">
    <property type="match status" value="2"/>
</dbReference>
<comment type="similarity">
    <text evidence="2 17">Belongs to the cation transport ATPase (P-type) (TC 3.A.3) family. Type IB subfamily.</text>
</comment>
<evidence type="ECO:0000256" key="5">
    <source>
        <dbReference type="ARBA" id="ARBA00022692"/>
    </source>
</evidence>
<reference evidence="21 22" key="1">
    <citation type="submission" date="2018-04" db="EMBL/GenBank/DDBJ databases">
        <title>Genomic Encyclopedia of Type Strains, Phase IV (KMG-IV): sequencing the most valuable type-strain genomes for metagenomic binning, comparative biology and taxonomic classification.</title>
        <authorList>
            <person name="Goeker M."/>
        </authorList>
    </citation>
    <scope>NUCLEOTIDE SEQUENCE [LARGE SCALE GENOMIC DNA]</scope>
    <source>
        <strain evidence="21 22">DSM 14823</strain>
    </source>
</reference>
<organism evidence="21 22">
    <name type="scientific">Victivallis vadensis</name>
    <dbReference type="NCBI Taxonomy" id="172901"/>
    <lineage>
        <taxon>Bacteria</taxon>
        <taxon>Pseudomonadati</taxon>
        <taxon>Lentisphaerota</taxon>
        <taxon>Lentisphaeria</taxon>
        <taxon>Victivallales</taxon>
        <taxon>Victivallaceae</taxon>
        <taxon>Victivallis</taxon>
    </lineage>
</organism>
<dbReference type="FunFam" id="3.30.70.100:FF:000001">
    <property type="entry name" value="ATPase copper transporting beta"/>
    <property type="match status" value="2"/>
</dbReference>
<evidence type="ECO:0000256" key="15">
    <source>
        <dbReference type="ARBA" id="ARBA00023065"/>
    </source>
</evidence>
<evidence type="ECO:0000256" key="12">
    <source>
        <dbReference type="ARBA" id="ARBA00022967"/>
    </source>
</evidence>
<name>A0A2U1B1L1_9BACT</name>
<feature type="transmembrane region" description="Helical" evidence="17">
    <location>
        <begin position="200"/>
        <end position="220"/>
    </location>
</feature>
<dbReference type="PANTHER" id="PTHR43520:SF8">
    <property type="entry name" value="P-TYPE CU(+) TRANSPORTER"/>
    <property type="match status" value="1"/>
</dbReference>
<evidence type="ECO:0000313" key="22">
    <source>
        <dbReference type="Proteomes" id="UP000245959"/>
    </source>
</evidence>
<dbReference type="PRINTS" id="PR00943">
    <property type="entry name" value="CUATPASE"/>
</dbReference>
<dbReference type="NCBIfam" id="TIGR01494">
    <property type="entry name" value="ATPase_P-type"/>
    <property type="match status" value="1"/>
</dbReference>
<dbReference type="InterPro" id="IPR023298">
    <property type="entry name" value="ATPase_P-typ_TM_dom_sf"/>
</dbReference>
<dbReference type="PROSITE" id="PS00154">
    <property type="entry name" value="ATPASE_E1_E2"/>
    <property type="match status" value="1"/>
</dbReference>
<keyword evidence="5 17" id="KW-0812">Transmembrane</keyword>
<feature type="transmembrane region" description="Helical" evidence="17">
    <location>
        <begin position="259"/>
        <end position="278"/>
    </location>
</feature>
<dbReference type="PROSITE" id="PS50846">
    <property type="entry name" value="HMA_2"/>
    <property type="match status" value="2"/>
</dbReference>
<evidence type="ECO:0000256" key="2">
    <source>
        <dbReference type="ARBA" id="ARBA00006024"/>
    </source>
</evidence>